<reference evidence="1" key="2">
    <citation type="submission" date="2018-03" db="EMBL/GenBank/DDBJ databases">
        <title>The Triticum urartu genome reveals the dynamic nature of wheat genome evolution.</title>
        <authorList>
            <person name="Ling H."/>
            <person name="Ma B."/>
            <person name="Shi X."/>
            <person name="Liu H."/>
            <person name="Dong L."/>
            <person name="Sun H."/>
            <person name="Cao Y."/>
            <person name="Gao Q."/>
            <person name="Zheng S."/>
            <person name="Li Y."/>
            <person name="Yu Y."/>
            <person name="Du H."/>
            <person name="Qi M."/>
            <person name="Li Y."/>
            <person name="Yu H."/>
            <person name="Cui Y."/>
            <person name="Wang N."/>
            <person name="Chen C."/>
            <person name="Wu H."/>
            <person name="Zhao Y."/>
            <person name="Zhang J."/>
            <person name="Li Y."/>
            <person name="Zhou W."/>
            <person name="Zhang B."/>
            <person name="Hu W."/>
            <person name="Eijk M."/>
            <person name="Tang J."/>
            <person name="Witsenboer H."/>
            <person name="Zhao S."/>
            <person name="Li Z."/>
            <person name="Zhang A."/>
            <person name="Wang D."/>
            <person name="Liang C."/>
        </authorList>
    </citation>
    <scope>NUCLEOTIDE SEQUENCE [LARGE SCALE GENOMIC DNA]</scope>
    <source>
        <strain evidence="1">cv. G1812</strain>
    </source>
</reference>
<evidence type="ECO:0000313" key="2">
    <source>
        <dbReference type="Proteomes" id="UP000015106"/>
    </source>
</evidence>
<dbReference type="Gramene" id="TuG1812G0700004593.01.T01">
    <property type="protein sequence ID" value="TuG1812G0700004593.01.T01.cds277259"/>
    <property type="gene ID" value="TuG1812G0700004593.01"/>
</dbReference>
<dbReference type="EnsemblPlants" id="TuG1812G0700004593.01.T01">
    <property type="protein sequence ID" value="TuG1812G0700004593.01.T01.cds277259"/>
    <property type="gene ID" value="TuG1812G0700004593.01"/>
</dbReference>
<reference evidence="1" key="3">
    <citation type="submission" date="2022-06" db="UniProtKB">
        <authorList>
            <consortium name="EnsemblPlants"/>
        </authorList>
    </citation>
    <scope>IDENTIFICATION</scope>
</reference>
<proteinExistence type="predicted"/>
<organism evidence="1 2">
    <name type="scientific">Triticum urartu</name>
    <name type="common">Red wild einkorn</name>
    <name type="synonym">Crithodium urartu</name>
    <dbReference type="NCBI Taxonomy" id="4572"/>
    <lineage>
        <taxon>Eukaryota</taxon>
        <taxon>Viridiplantae</taxon>
        <taxon>Streptophyta</taxon>
        <taxon>Embryophyta</taxon>
        <taxon>Tracheophyta</taxon>
        <taxon>Spermatophyta</taxon>
        <taxon>Magnoliopsida</taxon>
        <taxon>Liliopsida</taxon>
        <taxon>Poales</taxon>
        <taxon>Poaceae</taxon>
        <taxon>BOP clade</taxon>
        <taxon>Pooideae</taxon>
        <taxon>Triticodae</taxon>
        <taxon>Triticeae</taxon>
        <taxon>Triticinae</taxon>
        <taxon>Triticum</taxon>
    </lineage>
</organism>
<keyword evidence="2" id="KW-1185">Reference proteome</keyword>
<dbReference type="AlphaFoldDB" id="A0A8R7V5B8"/>
<reference evidence="2" key="1">
    <citation type="journal article" date="2013" name="Nature">
        <title>Draft genome of the wheat A-genome progenitor Triticum urartu.</title>
        <authorList>
            <person name="Ling H.Q."/>
            <person name="Zhao S."/>
            <person name="Liu D."/>
            <person name="Wang J."/>
            <person name="Sun H."/>
            <person name="Zhang C."/>
            <person name="Fan H."/>
            <person name="Li D."/>
            <person name="Dong L."/>
            <person name="Tao Y."/>
            <person name="Gao C."/>
            <person name="Wu H."/>
            <person name="Li Y."/>
            <person name="Cui Y."/>
            <person name="Guo X."/>
            <person name="Zheng S."/>
            <person name="Wang B."/>
            <person name="Yu K."/>
            <person name="Liang Q."/>
            <person name="Yang W."/>
            <person name="Lou X."/>
            <person name="Chen J."/>
            <person name="Feng M."/>
            <person name="Jian J."/>
            <person name="Zhang X."/>
            <person name="Luo G."/>
            <person name="Jiang Y."/>
            <person name="Liu J."/>
            <person name="Wang Z."/>
            <person name="Sha Y."/>
            <person name="Zhang B."/>
            <person name="Wu H."/>
            <person name="Tang D."/>
            <person name="Shen Q."/>
            <person name="Xue P."/>
            <person name="Zou S."/>
            <person name="Wang X."/>
            <person name="Liu X."/>
            <person name="Wang F."/>
            <person name="Yang Y."/>
            <person name="An X."/>
            <person name="Dong Z."/>
            <person name="Zhang K."/>
            <person name="Zhang X."/>
            <person name="Luo M.C."/>
            <person name="Dvorak J."/>
            <person name="Tong Y."/>
            <person name="Wang J."/>
            <person name="Yang H."/>
            <person name="Li Z."/>
            <person name="Wang D."/>
            <person name="Zhang A."/>
            <person name="Wang J."/>
        </authorList>
    </citation>
    <scope>NUCLEOTIDE SEQUENCE</scope>
    <source>
        <strain evidence="2">cv. G1812</strain>
    </source>
</reference>
<dbReference type="Proteomes" id="UP000015106">
    <property type="component" value="Chromosome 7"/>
</dbReference>
<name>A0A8R7V5B8_TRIUA</name>
<accession>A0A8R7V5B8</accession>
<evidence type="ECO:0000313" key="1">
    <source>
        <dbReference type="EnsemblPlants" id="TuG1812G0700004593.01.T01.cds277259"/>
    </source>
</evidence>
<sequence>MDESKHQISFLKGSGSDSATVITTKILLVNRRAGGCYVTFFIQQVQSVLPCCLIVRFNISRHTRGVMTDITWENHLRSVDHEERCVSC</sequence>
<protein>
    <submittedName>
        <fullName evidence="1">Uncharacterized protein</fullName>
    </submittedName>
</protein>